<feature type="domain" description="DUF4394" evidence="2">
    <location>
        <begin position="66"/>
        <end position="305"/>
    </location>
</feature>
<dbReference type="EMBL" id="BAAAZX010000038">
    <property type="protein sequence ID" value="GAA4025552.1"/>
    <property type="molecule type" value="Genomic_DNA"/>
</dbReference>
<evidence type="ECO:0000256" key="1">
    <source>
        <dbReference type="SAM" id="SignalP"/>
    </source>
</evidence>
<comment type="caution">
    <text evidence="3">The sequence shown here is derived from an EMBL/GenBank/DDBJ whole genome shotgun (WGS) entry which is preliminary data.</text>
</comment>
<feature type="signal peptide" evidence="1">
    <location>
        <begin position="1"/>
        <end position="24"/>
    </location>
</feature>
<evidence type="ECO:0000313" key="3">
    <source>
        <dbReference type="EMBL" id="GAA4025552.1"/>
    </source>
</evidence>
<feature type="chain" id="PRO_5046296586" evidence="1">
    <location>
        <begin position="25"/>
        <end position="311"/>
    </location>
</feature>
<protein>
    <submittedName>
        <fullName evidence="3">DUF4394 domain-containing protein</fullName>
    </submittedName>
</protein>
<accession>A0ABP7TFW1</accession>
<proteinExistence type="predicted"/>
<keyword evidence="1" id="KW-0732">Signal</keyword>
<gene>
    <name evidence="3" type="ORF">GCM10022232_83820</name>
</gene>
<reference evidence="4" key="1">
    <citation type="journal article" date="2019" name="Int. J. Syst. Evol. Microbiol.">
        <title>The Global Catalogue of Microorganisms (GCM) 10K type strain sequencing project: providing services to taxonomists for standard genome sequencing and annotation.</title>
        <authorList>
            <consortium name="The Broad Institute Genomics Platform"/>
            <consortium name="The Broad Institute Genome Sequencing Center for Infectious Disease"/>
            <person name="Wu L."/>
            <person name="Ma J."/>
        </authorList>
    </citation>
    <scope>NUCLEOTIDE SEQUENCE [LARGE SCALE GENOMIC DNA]</scope>
    <source>
        <strain evidence="4">JCM 16924</strain>
    </source>
</reference>
<evidence type="ECO:0000313" key="4">
    <source>
        <dbReference type="Proteomes" id="UP001500456"/>
    </source>
</evidence>
<evidence type="ECO:0000259" key="2">
    <source>
        <dbReference type="Pfam" id="PF14339"/>
    </source>
</evidence>
<sequence>MRKQAVIGAAVLALAIGSVGYVAASDSGQGQESDSSAISTQGGSVAGAQGVAGDRLTAIGLTDDRRLVSFRVDRPDRVLPLGKVDGLKGDSKLVGIDYRVQNGKLYGVGDKGGIYTIREIGAKATKVSQLSVALQGAAFGVDFNPAANRLRVISDTGQNLRHNIDDPAGAPAAGTTAVDGTLTNPPVPPATTGATAAGVTGAAYTNNDLSATTATTLFDVDTVNDQVAVQSPANAGNLAPTGKLGVDAGPDAGFDVYTSRRTGSNTAYGVLAVGGAQRLYRVDLLNGSVTRTGTFDGGRKVVDLALPLKQG</sequence>
<organism evidence="3 4">
    <name type="scientific">Streptomyces plumbiresistens</name>
    <dbReference type="NCBI Taxonomy" id="511811"/>
    <lineage>
        <taxon>Bacteria</taxon>
        <taxon>Bacillati</taxon>
        <taxon>Actinomycetota</taxon>
        <taxon>Actinomycetes</taxon>
        <taxon>Kitasatosporales</taxon>
        <taxon>Streptomycetaceae</taxon>
        <taxon>Streptomyces</taxon>
    </lineage>
</organism>
<dbReference type="InterPro" id="IPR025507">
    <property type="entry name" value="DUF4394"/>
</dbReference>
<dbReference type="Pfam" id="PF14339">
    <property type="entry name" value="DUF4394"/>
    <property type="match status" value="1"/>
</dbReference>
<dbReference type="Proteomes" id="UP001500456">
    <property type="component" value="Unassembled WGS sequence"/>
</dbReference>
<dbReference type="RefSeq" id="WP_345570641.1">
    <property type="nucleotide sequence ID" value="NZ_BAAAZX010000038.1"/>
</dbReference>
<keyword evidence="4" id="KW-1185">Reference proteome</keyword>
<name>A0ABP7TFW1_9ACTN</name>